<evidence type="ECO:0000313" key="3">
    <source>
        <dbReference type="Proteomes" id="UP000824988"/>
    </source>
</evidence>
<feature type="compositionally biased region" description="Polar residues" evidence="1">
    <location>
        <begin position="74"/>
        <end position="87"/>
    </location>
</feature>
<dbReference type="EMBL" id="AP019782">
    <property type="protein sequence ID" value="BBL72543.1"/>
    <property type="molecule type" value="Genomic_DNA"/>
</dbReference>
<name>A0A8D4VR60_9GAMM</name>
<organism evidence="2 3">
    <name type="scientific">Methylogaea oryzae</name>
    <dbReference type="NCBI Taxonomy" id="1295382"/>
    <lineage>
        <taxon>Bacteria</taxon>
        <taxon>Pseudomonadati</taxon>
        <taxon>Pseudomonadota</taxon>
        <taxon>Gammaproteobacteria</taxon>
        <taxon>Methylococcales</taxon>
        <taxon>Methylococcaceae</taxon>
        <taxon>Methylogaea</taxon>
    </lineage>
</organism>
<reference evidence="2" key="1">
    <citation type="submission" date="2019-06" db="EMBL/GenBank/DDBJ databases">
        <title>Complete genome sequence of Methylogaea oryzae strain JCM16910.</title>
        <authorList>
            <person name="Asakawa S."/>
        </authorList>
    </citation>
    <scope>NUCLEOTIDE SEQUENCE</scope>
    <source>
        <strain evidence="2">E10</strain>
    </source>
</reference>
<accession>A0A8D4VR60</accession>
<feature type="region of interest" description="Disordered" evidence="1">
    <location>
        <begin position="59"/>
        <end position="87"/>
    </location>
</feature>
<gene>
    <name evidence="2" type="ORF">MoryE10_31490</name>
</gene>
<protein>
    <submittedName>
        <fullName evidence="2">Uncharacterized protein</fullName>
    </submittedName>
</protein>
<proteinExistence type="predicted"/>
<evidence type="ECO:0000256" key="1">
    <source>
        <dbReference type="SAM" id="MobiDB-lite"/>
    </source>
</evidence>
<dbReference type="AlphaFoldDB" id="A0A8D4VR60"/>
<evidence type="ECO:0000313" key="2">
    <source>
        <dbReference type="EMBL" id="BBL72543.1"/>
    </source>
</evidence>
<dbReference type="RefSeq" id="WP_054774433.1">
    <property type="nucleotide sequence ID" value="NZ_AP019782.1"/>
</dbReference>
<dbReference type="Proteomes" id="UP000824988">
    <property type="component" value="Chromosome"/>
</dbReference>
<dbReference type="KEGG" id="moz:MoryE10_31490"/>
<keyword evidence="3" id="KW-1185">Reference proteome</keyword>
<sequence length="87" mass="9104">MSTKELLIFVVALFFVWSIGVAEGVVIHILYQIGGTYTARIDELEKKIEQCKAASQASALTPMPAPAPAPAPAQTNSGSAIDSVSGQ</sequence>